<keyword evidence="1" id="KW-0812">Transmembrane</keyword>
<dbReference type="AlphaFoldDB" id="A0A7Y0FGU9"/>
<dbReference type="EMBL" id="JABBFZ010000040">
    <property type="protein sequence ID" value="NML35433.1"/>
    <property type="molecule type" value="Genomic_DNA"/>
</dbReference>
<feature type="transmembrane region" description="Helical" evidence="1">
    <location>
        <begin position="65"/>
        <end position="83"/>
    </location>
</feature>
<feature type="transmembrane region" description="Helical" evidence="1">
    <location>
        <begin position="15"/>
        <end position="35"/>
    </location>
</feature>
<dbReference type="Proteomes" id="UP000583127">
    <property type="component" value="Unassembled WGS sequence"/>
</dbReference>
<dbReference type="InterPro" id="IPR024399">
    <property type="entry name" value="DUF2628"/>
</dbReference>
<accession>A0A7Y0FGU9</accession>
<reference evidence="2 3" key="1">
    <citation type="submission" date="2020-04" db="EMBL/GenBank/DDBJ databases">
        <title>Paraburkholderia sp. G-4-1-8 isolated from soil.</title>
        <authorList>
            <person name="Dahal R.H."/>
        </authorList>
    </citation>
    <scope>NUCLEOTIDE SEQUENCE [LARGE SCALE GENOMIC DNA]</scope>
    <source>
        <strain evidence="2 3">G-4-1-8</strain>
    </source>
</reference>
<dbReference type="Pfam" id="PF10947">
    <property type="entry name" value="DUF2628"/>
    <property type="match status" value="1"/>
</dbReference>
<evidence type="ECO:0000256" key="1">
    <source>
        <dbReference type="SAM" id="Phobius"/>
    </source>
</evidence>
<protein>
    <submittedName>
        <fullName evidence="2">DUF2628 domain-containing protein</fullName>
    </submittedName>
</protein>
<proteinExistence type="predicted"/>
<dbReference type="RefSeq" id="WP_169501610.1">
    <property type="nucleotide sequence ID" value="NZ_JABBFZ010000040.1"/>
</dbReference>
<sequence>MGASIYLQHPQHRQAVAVATGFSWGACLLGFIWALSKRMWFAAFVMLGVNVIFLGMGLWGEALDLLGFVLSLLFAIACGMYGNRWHRWTLEQKGYQVVG</sequence>
<organism evidence="2 3">
    <name type="scientific">Paraburkholderia antibiotica</name>
    <dbReference type="NCBI Taxonomy" id="2728839"/>
    <lineage>
        <taxon>Bacteria</taxon>
        <taxon>Pseudomonadati</taxon>
        <taxon>Pseudomonadota</taxon>
        <taxon>Betaproteobacteria</taxon>
        <taxon>Burkholderiales</taxon>
        <taxon>Burkholderiaceae</taxon>
        <taxon>Paraburkholderia</taxon>
    </lineage>
</organism>
<keyword evidence="1" id="KW-1133">Transmembrane helix</keyword>
<comment type="caution">
    <text evidence="2">The sequence shown here is derived from an EMBL/GenBank/DDBJ whole genome shotgun (WGS) entry which is preliminary data.</text>
</comment>
<evidence type="ECO:0000313" key="2">
    <source>
        <dbReference type="EMBL" id="NML35433.1"/>
    </source>
</evidence>
<name>A0A7Y0FGU9_9BURK</name>
<gene>
    <name evidence="2" type="ORF">HHL14_32005</name>
</gene>
<feature type="transmembrane region" description="Helical" evidence="1">
    <location>
        <begin position="40"/>
        <end position="59"/>
    </location>
</feature>
<keyword evidence="3" id="KW-1185">Reference proteome</keyword>
<keyword evidence="1" id="KW-0472">Membrane</keyword>
<evidence type="ECO:0000313" key="3">
    <source>
        <dbReference type="Proteomes" id="UP000583127"/>
    </source>
</evidence>